<organism evidence="1 2">
    <name type="scientific">Roseibium denhamense</name>
    <dbReference type="NCBI Taxonomy" id="76305"/>
    <lineage>
        <taxon>Bacteria</taxon>
        <taxon>Pseudomonadati</taxon>
        <taxon>Pseudomonadota</taxon>
        <taxon>Alphaproteobacteria</taxon>
        <taxon>Hyphomicrobiales</taxon>
        <taxon>Stappiaceae</taxon>
        <taxon>Roseibium</taxon>
    </lineage>
</organism>
<dbReference type="Proteomes" id="UP001157914">
    <property type="component" value="Unassembled WGS sequence"/>
</dbReference>
<protein>
    <submittedName>
        <fullName evidence="1">Uncharacterized protein</fullName>
    </submittedName>
</protein>
<comment type="caution">
    <text evidence="1">The sequence shown here is derived from an EMBL/GenBank/DDBJ whole genome shotgun (WGS) entry which is preliminary data.</text>
</comment>
<name>A0ABY1PGM5_9HYPH</name>
<evidence type="ECO:0000313" key="1">
    <source>
        <dbReference type="EMBL" id="SMP33169.1"/>
    </source>
</evidence>
<proteinExistence type="predicted"/>
<evidence type="ECO:0000313" key="2">
    <source>
        <dbReference type="Proteomes" id="UP001157914"/>
    </source>
</evidence>
<dbReference type="EMBL" id="FXTT01000005">
    <property type="protein sequence ID" value="SMP33169.1"/>
    <property type="molecule type" value="Genomic_DNA"/>
</dbReference>
<accession>A0ABY1PGM5</accession>
<dbReference type="RefSeq" id="WP_155190218.1">
    <property type="nucleotide sequence ID" value="NZ_BAAAEA010000001.1"/>
</dbReference>
<sequence length="224" mass="25334">MSLHAIIQRRQRALFDAWVQNPLIVVHVEHPEKLGRLVYIHDLDDDGADPQPKPPGARDLHDAAIIQKSGNPDERASVWVRAKYRGYQGAYLRFIEQVYGVKATKKDLAGYNIDHLLNKKRSPDMTGYIRIEAVNGAVNQAWGSLFEHKSNASNPDFTANSERSRRTMSWAIAAKLMNQPPPRGPGDRDGIARLSRFFINNGLEGQDPMTGLTSMLENAYRFRR</sequence>
<keyword evidence="2" id="KW-1185">Reference proteome</keyword>
<reference evidence="1 2" key="1">
    <citation type="submission" date="2017-05" db="EMBL/GenBank/DDBJ databases">
        <authorList>
            <person name="Varghese N."/>
            <person name="Submissions S."/>
        </authorList>
    </citation>
    <scope>NUCLEOTIDE SEQUENCE [LARGE SCALE GENOMIC DNA]</scope>
    <source>
        <strain evidence="1 2">DSM 15949</strain>
    </source>
</reference>
<gene>
    <name evidence="1" type="ORF">SAMN06265374_3677</name>
</gene>